<dbReference type="EMBL" id="LASV01000651">
    <property type="protein sequence ID" value="KKA17445.1"/>
    <property type="molecule type" value="Genomic_DNA"/>
</dbReference>
<accession>A0A0F4YH62</accession>
<evidence type="ECO:0000256" key="1">
    <source>
        <dbReference type="SAM" id="MobiDB-lite"/>
    </source>
</evidence>
<gene>
    <name evidence="2" type="ORF">T310_8652</name>
</gene>
<name>A0A0F4YH62_RASE3</name>
<feature type="region of interest" description="Disordered" evidence="1">
    <location>
        <begin position="148"/>
        <end position="170"/>
    </location>
</feature>
<keyword evidence="3" id="KW-1185">Reference proteome</keyword>
<reference evidence="2 3" key="1">
    <citation type="submission" date="2015-04" db="EMBL/GenBank/DDBJ databases">
        <authorList>
            <person name="Heijne W.H."/>
            <person name="Fedorova N.D."/>
            <person name="Nierman W.C."/>
            <person name="Vollebregt A.W."/>
            <person name="Zhao Z."/>
            <person name="Wu L."/>
            <person name="Kumar M."/>
            <person name="Stam H."/>
            <person name="van den Berg M.A."/>
            <person name="Pel H.J."/>
        </authorList>
    </citation>
    <scope>NUCLEOTIDE SEQUENCE [LARGE SCALE GENOMIC DNA]</scope>
    <source>
        <strain evidence="2 3">CBS 393.64</strain>
    </source>
</reference>
<feature type="compositionally biased region" description="Low complexity" evidence="1">
    <location>
        <begin position="155"/>
        <end position="165"/>
    </location>
</feature>
<sequence length="282" mass="32614">TCSIHRNCIARHLVGTARRPLGRPLATRRDGQCMEEEFCQYIIHLALPKKKAKKCLLAGCMFVQLSYGLTYLRRVVEAKTYDERYQLLTPKLGFQQVFLQKWLQWEEESEQSNHGDGDGGDYYNHLLSSDPDPGPELAFAQLQFHQGSYDNDTPSQNQNQSQNQSPDSKRHQIMPMTTAAGAAGTPSLRTARLAGYVMWDRARILNNPSNNFNLNFDFYSAETAAPQQRQLTPTEWLHHQDARHSLFRRRELFLRGARGWWSKDDESRLEWTGVDYYNLDEI</sequence>
<protein>
    <submittedName>
        <fullName evidence="2">Uncharacterized protein</fullName>
    </submittedName>
</protein>
<dbReference type="RefSeq" id="XP_013324057.1">
    <property type="nucleotide sequence ID" value="XM_013468603.1"/>
</dbReference>
<dbReference type="GeneID" id="25320867"/>
<comment type="caution">
    <text evidence="2">The sequence shown here is derived from an EMBL/GenBank/DDBJ whole genome shotgun (WGS) entry which is preliminary data.</text>
</comment>
<evidence type="ECO:0000313" key="3">
    <source>
        <dbReference type="Proteomes" id="UP000053958"/>
    </source>
</evidence>
<feature type="non-terminal residue" evidence="2">
    <location>
        <position position="1"/>
    </location>
</feature>
<dbReference type="AlphaFoldDB" id="A0A0F4YH62"/>
<proteinExistence type="predicted"/>
<dbReference type="OrthoDB" id="5427059at2759"/>
<dbReference type="Proteomes" id="UP000053958">
    <property type="component" value="Unassembled WGS sequence"/>
</dbReference>
<evidence type="ECO:0000313" key="2">
    <source>
        <dbReference type="EMBL" id="KKA17445.1"/>
    </source>
</evidence>
<organism evidence="2 3">
    <name type="scientific">Rasamsonia emersonii (strain ATCC 16479 / CBS 393.64 / IMI 116815)</name>
    <dbReference type="NCBI Taxonomy" id="1408163"/>
    <lineage>
        <taxon>Eukaryota</taxon>
        <taxon>Fungi</taxon>
        <taxon>Dikarya</taxon>
        <taxon>Ascomycota</taxon>
        <taxon>Pezizomycotina</taxon>
        <taxon>Eurotiomycetes</taxon>
        <taxon>Eurotiomycetidae</taxon>
        <taxon>Eurotiales</taxon>
        <taxon>Trichocomaceae</taxon>
        <taxon>Rasamsonia</taxon>
    </lineage>
</organism>